<dbReference type="InterPro" id="IPR039279">
    <property type="entry name" value="QRT3-like"/>
</dbReference>
<evidence type="ECO:0000313" key="4">
    <source>
        <dbReference type="Proteomes" id="UP000803844"/>
    </source>
</evidence>
<evidence type="ECO:0000259" key="2">
    <source>
        <dbReference type="Pfam" id="PF12708"/>
    </source>
</evidence>
<proteinExistence type="predicted"/>
<dbReference type="FunFam" id="2.160.20.10:FF:000023">
    <property type="entry name" value="Exo-beta-1,3-glucanase Exg0"/>
    <property type="match status" value="1"/>
</dbReference>
<reference evidence="3" key="1">
    <citation type="journal article" date="2020" name="Phytopathology">
        <title>Genome sequence of the chestnut blight fungus Cryphonectria parasitica EP155: A fundamental resource for an archetypical invasive plant pathogen.</title>
        <authorList>
            <person name="Crouch J.A."/>
            <person name="Dawe A."/>
            <person name="Aerts A."/>
            <person name="Barry K."/>
            <person name="Churchill A.C.L."/>
            <person name="Grimwood J."/>
            <person name="Hillman B."/>
            <person name="Milgroom M.G."/>
            <person name="Pangilinan J."/>
            <person name="Smith M."/>
            <person name="Salamov A."/>
            <person name="Schmutz J."/>
            <person name="Yadav J."/>
            <person name="Grigoriev I.V."/>
            <person name="Nuss D."/>
        </authorList>
    </citation>
    <scope>NUCLEOTIDE SEQUENCE</scope>
    <source>
        <strain evidence="3">EP155</strain>
    </source>
</reference>
<protein>
    <submittedName>
        <fullName evidence="3">Family 55 glycoside hydrolase</fullName>
    </submittedName>
</protein>
<keyword evidence="4" id="KW-1185">Reference proteome</keyword>
<feature type="chain" id="PRO_5040429221" evidence="1">
    <location>
        <begin position="21"/>
        <end position="766"/>
    </location>
</feature>
<feature type="signal peptide" evidence="1">
    <location>
        <begin position="1"/>
        <end position="20"/>
    </location>
</feature>
<dbReference type="OrthoDB" id="1046782at2759"/>
<keyword evidence="1" id="KW-0732">Signal</keyword>
<dbReference type="CDD" id="cd23668">
    <property type="entry name" value="GH55_beta13glucanase-like"/>
    <property type="match status" value="1"/>
</dbReference>
<evidence type="ECO:0000256" key="1">
    <source>
        <dbReference type="SAM" id="SignalP"/>
    </source>
</evidence>
<accession>A0A9P4XV04</accession>
<keyword evidence="3" id="KW-0378">Hydrolase</keyword>
<dbReference type="GeneID" id="63843418"/>
<dbReference type="Proteomes" id="UP000803844">
    <property type="component" value="Unassembled WGS sequence"/>
</dbReference>
<dbReference type="PANTHER" id="PTHR33928:SF2">
    <property type="entry name" value="PECTATE LYASE SUPERFAMILY PROTEIN DOMAIN-CONTAINING PROTEIN-RELATED"/>
    <property type="match status" value="1"/>
</dbReference>
<name>A0A9P4XV04_CRYP1</name>
<dbReference type="GO" id="GO:0004650">
    <property type="term" value="F:polygalacturonase activity"/>
    <property type="evidence" value="ECO:0007669"/>
    <property type="project" value="InterPro"/>
</dbReference>
<dbReference type="InterPro" id="IPR024535">
    <property type="entry name" value="RHGA/B-epi-like_pectate_lyase"/>
</dbReference>
<organism evidence="3 4">
    <name type="scientific">Cryphonectria parasitica (strain ATCC 38755 / EP155)</name>
    <dbReference type="NCBI Taxonomy" id="660469"/>
    <lineage>
        <taxon>Eukaryota</taxon>
        <taxon>Fungi</taxon>
        <taxon>Dikarya</taxon>
        <taxon>Ascomycota</taxon>
        <taxon>Pezizomycotina</taxon>
        <taxon>Sordariomycetes</taxon>
        <taxon>Sordariomycetidae</taxon>
        <taxon>Diaporthales</taxon>
        <taxon>Cryphonectriaceae</taxon>
        <taxon>Cryphonectria-Endothia species complex</taxon>
        <taxon>Cryphonectria</taxon>
    </lineage>
</organism>
<dbReference type="EMBL" id="MU032351">
    <property type="protein sequence ID" value="KAF3761784.1"/>
    <property type="molecule type" value="Genomic_DNA"/>
</dbReference>
<dbReference type="RefSeq" id="XP_040772763.1">
    <property type="nucleotide sequence ID" value="XM_040926289.1"/>
</dbReference>
<dbReference type="Gene3D" id="2.160.20.10">
    <property type="entry name" value="Single-stranded right-handed beta-helix, Pectin lyase-like"/>
    <property type="match status" value="2"/>
</dbReference>
<evidence type="ECO:0000313" key="3">
    <source>
        <dbReference type="EMBL" id="KAF3761784.1"/>
    </source>
</evidence>
<dbReference type="InterPro" id="IPR011050">
    <property type="entry name" value="Pectin_lyase_fold/virulence"/>
</dbReference>
<feature type="domain" description="Rhamnogalacturonase A/B/Epimerase-like pectate lyase" evidence="2">
    <location>
        <begin position="43"/>
        <end position="266"/>
    </location>
</feature>
<dbReference type="PANTHER" id="PTHR33928">
    <property type="entry name" value="POLYGALACTURONASE QRT3"/>
    <property type="match status" value="1"/>
</dbReference>
<feature type="domain" description="Rhamnogalacturonase A/B/Epimerase-like pectate lyase" evidence="2">
    <location>
        <begin position="393"/>
        <end position="490"/>
    </location>
</feature>
<gene>
    <name evidence="3" type="ORF">M406DRAFT_95048</name>
</gene>
<dbReference type="InterPro" id="IPR012334">
    <property type="entry name" value="Pectin_lyas_fold"/>
</dbReference>
<comment type="caution">
    <text evidence="3">The sequence shown here is derived from an EMBL/GenBank/DDBJ whole genome shotgun (WGS) entry which is preliminary data.</text>
</comment>
<sequence length="766" mass="81469">MRSFFHFVLAFASLPFNAHAAWWMEDITHQGLAPYGGSGYVVFRNVMDYGAAGDGVTDDTAAINAAIDAGSRCGEGCDSTTATPAIVYFPAGTYLISTSIYPDYFTQLIGDATDPPTLKAAADMSGFGLIDANPYYSSDLNWVSTNVFYSSIRNLIIDTTNVAATTACTGIHWPVSQATSIQNVVFNMPTTAGVVHVGIFMESGSGGFMSDITFNGGEYGAQFGNQQYTMRNLEFNNPGTAAIQMLWDWDWTFMNLTINNAPLGIDMSLDSSSDQVVGSVIIIDSTFTNVDVGIKTAYDTASTSTTNGSLILENIVLSNTPVVIENDSGTVLAGGTTTIAAWAEGHTYTLTSGPTDTMGTITAVSRPAALLGSGSSYYSQSKPQYETLSASDFVSVRTAGAVGDGTTDDTAAIQSAINSAASAGQVVYIDYGLYRITSTISIPAGTKIVGETFPVLMASGSYFEDSNNPQVLLQVGTAGESGYIAFNDFIVSSQGAAAGAVLIEYNLVAPAGTPSGMWDVHARIGGYDGSDLQVSQCPKEPGSAAVDDSCIAAYLSLHATTGSSGLYMENMWLWAADHDIDDSSDTQITVYSGRGMYIESTTGTFWLVGTAVEHHVLYQYQFASTTNIFASQLQTETPYYQPLPSALVPFTANATLQDPTFDCTGVSGNCDEAWGLRILDSSDIFIYGANHYSWFDNYSQNCSTFATGEQCQARIIRLQGTLSNINMYSVNTIGSTSMIDNAGTEVASWEDNEGVYQSNIISFRTG</sequence>
<dbReference type="SUPFAM" id="SSF51126">
    <property type="entry name" value="Pectin lyase-like"/>
    <property type="match status" value="2"/>
</dbReference>
<dbReference type="Pfam" id="PF12708">
    <property type="entry name" value="Pect-lyase_RHGA_epim"/>
    <property type="match status" value="2"/>
</dbReference>
<dbReference type="AlphaFoldDB" id="A0A9P4XV04"/>